<evidence type="ECO:0000259" key="3">
    <source>
        <dbReference type="PROSITE" id="PS00125"/>
    </source>
</evidence>
<dbReference type="PANTHER" id="PTHR11668:SF285">
    <property type="entry name" value="SERINE_THREONINE-PROTEIN PHOSPHATASE-RELATED"/>
    <property type="match status" value="1"/>
</dbReference>
<feature type="region of interest" description="Disordered" evidence="2">
    <location>
        <begin position="330"/>
        <end position="357"/>
    </location>
</feature>
<proteinExistence type="inferred from homology"/>
<dbReference type="InterPro" id="IPR050341">
    <property type="entry name" value="PP1_catalytic_subunit"/>
</dbReference>
<dbReference type="InterPro" id="IPR006186">
    <property type="entry name" value="Ser/Thr-sp_prot-phosphatase"/>
</dbReference>
<gene>
    <name evidence="4" type="ORF">PENTCL1PPCAC_3028</name>
</gene>
<dbReference type="InterPro" id="IPR004843">
    <property type="entry name" value="Calcineurin-like_PHP"/>
</dbReference>
<dbReference type="EMBL" id="BTSX01000001">
    <property type="protein sequence ID" value="GMS80853.1"/>
    <property type="molecule type" value="Genomic_DNA"/>
</dbReference>
<comment type="caution">
    <text evidence="4">The sequence shown here is derived from an EMBL/GenBank/DDBJ whole genome shotgun (WGS) entry which is preliminary data.</text>
</comment>
<dbReference type="SMART" id="SM00156">
    <property type="entry name" value="PP2Ac"/>
    <property type="match status" value="1"/>
</dbReference>
<evidence type="ECO:0000313" key="5">
    <source>
        <dbReference type="Proteomes" id="UP001432027"/>
    </source>
</evidence>
<evidence type="ECO:0000313" key="4">
    <source>
        <dbReference type="EMBL" id="GMS80853.1"/>
    </source>
</evidence>
<dbReference type="InterPro" id="IPR029052">
    <property type="entry name" value="Metallo-depent_PP-like"/>
</dbReference>
<dbReference type="EC" id="3.1.3.16" evidence="1"/>
<dbReference type="SUPFAM" id="SSF56300">
    <property type="entry name" value="Metallo-dependent phosphatases"/>
    <property type="match status" value="1"/>
</dbReference>
<dbReference type="Pfam" id="PF00149">
    <property type="entry name" value="Metallophos"/>
    <property type="match status" value="1"/>
</dbReference>
<evidence type="ECO:0000256" key="1">
    <source>
        <dbReference type="RuleBase" id="RU004273"/>
    </source>
</evidence>
<dbReference type="GO" id="GO:0004722">
    <property type="term" value="F:protein serine/threonine phosphatase activity"/>
    <property type="evidence" value="ECO:0007669"/>
    <property type="project" value="UniProtKB-EC"/>
</dbReference>
<dbReference type="GO" id="GO:0005634">
    <property type="term" value="C:nucleus"/>
    <property type="evidence" value="ECO:0007669"/>
    <property type="project" value="TreeGrafter"/>
</dbReference>
<keyword evidence="1" id="KW-0378">Hydrolase</keyword>
<accession>A0AAV5SCS9</accession>
<keyword evidence="5" id="KW-1185">Reference proteome</keyword>
<dbReference type="PANTHER" id="PTHR11668">
    <property type="entry name" value="SERINE/THREONINE PROTEIN PHOSPHATASE"/>
    <property type="match status" value="1"/>
</dbReference>
<dbReference type="AlphaFoldDB" id="A0AAV5SCS9"/>
<comment type="similarity">
    <text evidence="1">Belongs to the PPP phosphatase family.</text>
</comment>
<dbReference type="Gene3D" id="3.60.21.10">
    <property type="match status" value="1"/>
</dbReference>
<feature type="non-terminal residue" evidence="4">
    <location>
        <position position="1"/>
    </location>
</feature>
<dbReference type="FunFam" id="3.60.21.10:FF:000145">
    <property type="entry name" value="Serine/threonine-protein phosphatase"/>
    <property type="match status" value="1"/>
</dbReference>
<name>A0AAV5SCS9_9BILA</name>
<dbReference type="PROSITE" id="PS00125">
    <property type="entry name" value="SER_THR_PHOSPHATASE"/>
    <property type="match status" value="1"/>
</dbReference>
<protein>
    <recommendedName>
        <fullName evidence="1">Serine/threonine-protein phosphatase</fullName>
        <ecNumber evidence="1">3.1.3.16</ecNumber>
    </recommendedName>
</protein>
<dbReference type="Proteomes" id="UP001432027">
    <property type="component" value="Unassembled WGS sequence"/>
</dbReference>
<dbReference type="GO" id="GO:0005737">
    <property type="term" value="C:cytoplasm"/>
    <property type="evidence" value="ECO:0007669"/>
    <property type="project" value="TreeGrafter"/>
</dbReference>
<sequence>SLSPSRPILAMSDSSKIARSTEKVHTLVDRIIKRIKMQHTCEGFTDAQMYQVLDEAHRVLAPLPAMIEIEPPLVIFGDTHGQLNDLLRFADIVGEPPGTQWLLLGDYIDRCKKGLEVIMLLLCFKIKYPSRIHLLRGNHECQKTNRIYGFYNEMKMKRTTSMWLRFNKLFNELPLCAAVSRRLLCMHGGISQHIKDWSSLTELKKPKTIAECDEGIALDLLWADPTNDSCDFRFNANRCTSVIFGDLAIKDFCKKLGISMIVRAHEAVQEGHLIQQGAQLVTLFSAPNYCGNDGNSASVMHVSPNFKLSFTTLKPRIETSTVPAELLKKLRSETEARSPNPQPVRRYTISEPPRGEK</sequence>
<comment type="catalytic activity">
    <reaction evidence="1">
        <text>O-phospho-L-threonyl-[protein] + H2O = L-threonyl-[protein] + phosphate</text>
        <dbReference type="Rhea" id="RHEA:47004"/>
        <dbReference type="Rhea" id="RHEA-COMP:11060"/>
        <dbReference type="Rhea" id="RHEA-COMP:11605"/>
        <dbReference type="ChEBI" id="CHEBI:15377"/>
        <dbReference type="ChEBI" id="CHEBI:30013"/>
        <dbReference type="ChEBI" id="CHEBI:43474"/>
        <dbReference type="ChEBI" id="CHEBI:61977"/>
        <dbReference type="EC" id="3.1.3.16"/>
    </reaction>
</comment>
<reference evidence="4" key="1">
    <citation type="submission" date="2023-10" db="EMBL/GenBank/DDBJ databases">
        <title>Genome assembly of Pristionchus species.</title>
        <authorList>
            <person name="Yoshida K."/>
            <person name="Sommer R.J."/>
        </authorList>
    </citation>
    <scope>NUCLEOTIDE SEQUENCE</scope>
    <source>
        <strain evidence="4">RS0144</strain>
    </source>
</reference>
<organism evidence="4 5">
    <name type="scientific">Pristionchus entomophagus</name>
    <dbReference type="NCBI Taxonomy" id="358040"/>
    <lineage>
        <taxon>Eukaryota</taxon>
        <taxon>Metazoa</taxon>
        <taxon>Ecdysozoa</taxon>
        <taxon>Nematoda</taxon>
        <taxon>Chromadorea</taxon>
        <taxon>Rhabditida</taxon>
        <taxon>Rhabditina</taxon>
        <taxon>Diplogasteromorpha</taxon>
        <taxon>Diplogasteroidea</taxon>
        <taxon>Neodiplogasteridae</taxon>
        <taxon>Pristionchus</taxon>
    </lineage>
</organism>
<feature type="domain" description="Serine/threonine specific protein phosphatases" evidence="3">
    <location>
        <begin position="135"/>
        <end position="140"/>
    </location>
</feature>
<dbReference type="PRINTS" id="PR00114">
    <property type="entry name" value="STPHPHTASE"/>
</dbReference>
<evidence type="ECO:0000256" key="2">
    <source>
        <dbReference type="SAM" id="MobiDB-lite"/>
    </source>
</evidence>